<dbReference type="GO" id="GO:0030154">
    <property type="term" value="P:cell differentiation"/>
    <property type="evidence" value="ECO:0007669"/>
    <property type="project" value="TreeGrafter"/>
</dbReference>
<dbReference type="SUPFAM" id="SSF47095">
    <property type="entry name" value="HMG-box"/>
    <property type="match status" value="1"/>
</dbReference>
<dbReference type="Gene3D" id="1.10.30.10">
    <property type="entry name" value="High mobility group box domain"/>
    <property type="match status" value="1"/>
</dbReference>
<keyword evidence="8" id="KW-1185">Reference proteome</keyword>
<dbReference type="PANTHER" id="PTHR10270:SF324">
    <property type="entry name" value="SOX DOMAIN-CONTAINING PROTEIN DICHAETE-RELATED"/>
    <property type="match status" value="1"/>
</dbReference>
<dbReference type="AlphaFoldDB" id="A0A7R9PVE8"/>
<feature type="compositionally biased region" description="Low complexity" evidence="5">
    <location>
        <begin position="293"/>
        <end position="312"/>
    </location>
</feature>
<dbReference type="EMBL" id="OC855331">
    <property type="protein sequence ID" value="CAD7621788.1"/>
    <property type="molecule type" value="Genomic_DNA"/>
</dbReference>
<dbReference type="CDD" id="cd01388">
    <property type="entry name" value="HMG-box_SoxB"/>
    <property type="match status" value="1"/>
</dbReference>
<feature type="domain" description="HMG box" evidence="6">
    <location>
        <begin position="14"/>
        <end position="82"/>
    </location>
</feature>
<dbReference type="InterPro" id="IPR009071">
    <property type="entry name" value="HMG_box_dom"/>
</dbReference>
<name>A0A7R9PVE8_9ACAR</name>
<dbReference type="InterPro" id="IPR050140">
    <property type="entry name" value="SRY-related_HMG-box_TF-like"/>
</dbReference>
<feature type="region of interest" description="Disordered" evidence="5">
    <location>
        <begin position="265"/>
        <end position="312"/>
    </location>
</feature>
<accession>A0A7R9PVE8</accession>
<feature type="DNA-binding region" description="HMG box" evidence="4">
    <location>
        <begin position="14"/>
        <end position="82"/>
    </location>
</feature>
<organism evidence="7">
    <name type="scientific">Medioppia subpectinata</name>
    <dbReference type="NCBI Taxonomy" id="1979941"/>
    <lineage>
        <taxon>Eukaryota</taxon>
        <taxon>Metazoa</taxon>
        <taxon>Ecdysozoa</taxon>
        <taxon>Arthropoda</taxon>
        <taxon>Chelicerata</taxon>
        <taxon>Arachnida</taxon>
        <taxon>Acari</taxon>
        <taxon>Acariformes</taxon>
        <taxon>Sarcoptiformes</taxon>
        <taxon>Oribatida</taxon>
        <taxon>Brachypylina</taxon>
        <taxon>Oppioidea</taxon>
        <taxon>Oppiidae</taxon>
        <taxon>Medioppia</taxon>
    </lineage>
</organism>
<dbReference type="InterPro" id="IPR036910">
    <property type="entry name" value="HMG_box_dom_sf"/>
</dbReference>
<evidence type="ECO:0000259" key="6">
    <source>
        <dbReference type="PROSITE" id="PS50118"/>
    </source>
</evidence>
<evidence type="ECO:0000256" key="3">
    <source>
        <dbReference type="ARBA" id="ARBA00023242"/>
    </source>
</evidence>
<reference evidence="7" key="1">
    <citation type="submission" date="2020-11" db="EMBL/GenBank/DDBJ databases">
        <authorList>
            <person name="Tran Van P."/>
        </authorList>
    </citation>
    <scope>NUCLEOTIDE SEQUENCE</scope>
</reference>
<protein>
    <recommendedName>
        <fullName evidence="6">HMG box domain-containing protein</fullName>
    </recommendedName>
</protein>
<dbReference type="EMBL" id="CAJPIZ010000756">
    <property type="protein sequence ID" value="CAG2102218.1"/>
    <property type="molecule type" value="Genomic_DNA"/>
</dbReference>
<dbReference type="PANTHER" id="PTHR10270">
    <property type="entry name" value="SOX TRANSCRIPTION FACTOR"/>
    <property type="match status" value="1"/>
</dbReference>
<dbReference type="GO" id="GO:0005634">
    <property type="term" value="C:nucleus"/>
    <property type="evidence" value="ECO:0007669"/>
    <property type="project" value="UniProtKB-SubCell"/>
</dbReference>
<dbReference type="GO" id="GO:0001228">
    <property type="term" value="F:DNA-binding transcription activator activity, RNA polymerase II-specific"/>
    <property type="evidence" value="ECO:0007669"/>
    <property type="project" value="TreeGrafter"/>
</dbReference>
<feature type="region of interest" description="Disordered" evidence="5">
    <location>
        <begin position="340"/>
        <end position="369"/>
    </location>
</feature>
<evidence type="ECO:0000256" key="2">
    <source>
        <dbReference type="ARBA" id="ARBA00023125"/>
    </source>
</evidence>
<feature type="compositionally biased region" description="Basic and acidic residues" evidence="5">
    <location>
        <begin position="271"/>
        <end position="280"/>
    </location>
</feature>
<keyword evidence="2 4" id="KW-0238">DNA-binding</keyword>
<dbReference type="FunFam" id="1.10.30.10:FF:000002">
    <property type="entry name" value="transcription factor Sox-2"/>
    <property type="match status" value="1"/>
</dbReference>
<dbReference type="PRINTS" id="PR00886">
    <property type="entry name" value="HIGHMOBLTY12"/>
</dbReference>
<evidence type="ECO:0000313" key="7">
    <source>
        <dbReference type="EMBL" id="CAD7621788.1"/>
    </source>
</evidence>
<dbReference type="Proteomes" id="UP000759131">
    <property type="component" value="Unassembled WGS sequence"/>
</dbReference>
<sequence>MNMTSIKGNINDHVKRPMNAFMVWSRGQRRKIALENPKMHNSEISKRLGNEWKNLSDGDKRPFIEEAKRLRAMHMKEHPDYKYKPRRKPKHLMKKDRYPFPMPYIQAPMDYLGFQAALPRSFFPPLTPSLSLNPFNDTYFPSIETSRAHGHEHSLLDQALMASHHHNHHSIGETKLGLSGSFDVKSLLMSGGHNHCQSNASANHSMSCTSPYIPCGCGFPTPAPTPAIGLQSFGSLAQTTSAASTIPSTSQSNSLSLHRSLTKLNHSSNQRVDERNKSHSESPSPLGFRINHPTTALSNNSSASSSPSSPVPTITASHLLQMGLYSHFFSNAATGMRPLSTTSITSPTKSSPNTSIYDSGTGAGSETGM</sequence>
<evidence type="ECO:0000256" key="4">
    <source>
        <dbReference type="PROSITE-ProRule" id="PRU00267"/>
    </source>
</evidence>
<dbReference type="OrthoDB" id="1919336at2759"/>
<evidence type="ECO:0000313" key="8">
    <source>
        <dbReference type="Proteomes" id="UP000759131"/>
    </source>
</evidence>
<feature type="compositionally biased region" description="Low complexity" evidence="5">
    <location>
        <begin position="340"/>
        <end position="356"/>
    </location>
</feature>
<dbReference type="PROSITE" id="PS50118">
    <property type="entry name" value="HMG_BOX_2"/>
    <property type="match status" value="1"/>
</dbReference>
<dbReference type="Pfam" id="PF00505">
    <property type="entry name" value="HMG_box"/>
    <property type="match status" value="1"/>
</dbReference>
<dbReference type="GO" id="GO:0000978">
    <property type="term" value="F:RNA polymerase II cis-regulatory region sequence-specific DNA binding"/>
    <property type="evidence" value="ECO:0007669"/>
    <property type="project" value="TreeGrafter"/>
</dbReference>
<evidence type="ECO:0000256" key="1">
    <source>
        <dbReference type="ARBA" id="ARBA00004123"/>
    </source>
</evidence>
<gene>
    <name evidence="7" type="ORF">OSB1V03_LOCUS2258</name>
</gene>
<dbReference type="SMART" id="SM00398">
    <property type="entry name" value="HMG"/>
    <property type="match status" value="1"/>
</dbReference>
<keyword evidence="3 4" id="KW-0539">Nucleus</keyword>
<proteinExistence type="predicted"/>
<comment type="subcellular location">
    <subcellularLocation>
        <location evidence="1">Nucleus</location>
    </subcellularLocation>
</comment>
<evidence type="ECO:0000256" key="5">
    <source>
        <dbReference type="SAM" id="MobiDB-lite"/>
    </source>
</evidence>